<comment type="subcellular location">
    <subcellularLocation>
        <location evidence="1">Membrane</location>
    </subcellularLocation>
</comment>
<dbReference type="Pfam" id="PF00672">
    <property type="entry name" value="HAMP"/>
    <property type="match status" value="1"/>
</dbReference>
<feature type="transmembrane region" description="Helical" evidence="6">
    <location>
        <begin position="27"/>
        <end position="46"/>
    </location>
</feature>
<dbReference type="PANTHER" id="PTHR43531:SF14">
    <property type="entry name" value="METHYL-ACCEPTING CHEMOTAXIS PROTEIN I-RELATED"/>
    <property type="match status" value="1"/>
</dbReference>
<evidence type="ECO:0000256" key="4">
    <source>
        <dbReference type="PROSITE-ProRule" id="PRU00284"/>
    </source>
</evidence>
<evidence type="ECO:0000259" key="8">
    <source>
        <dbReference type="PROSITE" id="PS50885"/>
    </source>
</evidence>
<name>A0A1G6RU10_9BURK</name>
<keyword evidence="5" id="KW-0175">Coiled coil</keyword>
<dbReference type="AlphaFoldDB" id="A0A1G6RU10"/>
<dbReference type="PROSITE" id="PS50111">
    <property type="entry name" value="CHEMOTAXIS_TRANSDUC_2"/>
    <property type="match status" value="1"/>
</dbReference>
<dbReference type="CDD" id="cd11386">
    <property type="entry name" value="MCP_signal"/>
    <property type="match status" value="1"/>
</dbReference>
<comment type="similarity">
    <text evidence="3">Belongs to the methyl-accepting chemotaxis (MCP) protein family.</text>
</comment>
<evidence type="ECO:0000256" key="2">
    <source>
        <dbReference type="ARBA" id="ARBA00022481"/>
    </source>
</evidence>
<dbReference type="GO" id="GO:0005886">
    <property type="term" value="C:plasma membrane"/>
    <property type="evidence" value="ECO:0007669"/>
    <property type="project" value="TreeGrafter"/>
</dbReference>
<evidence type="ECO:0000256" key="3">
    <source>
        <dbReference type="ARBA" id="ARBA00029447"/>
    </source>
</evidence>
<dbReference type="SUPFAM" id="SSF58104">
    <property type="entry name" value="Methyl-accepting chemotaxis protein (MCP) signaling domain"/>
    <property type="match status" value="1"/>
</dbReference>
<dbReference type="GO" id="GO:0004888">
    <property type="term" value="F:transmembrane signaling receptor activity"/>
    <property type="evidence" value="ECO:0007669"/>
    <property type="project" value="InterPro"/>
</dbReference>
<reference evidence="9 10" key="1">
    <citation type="submission" date="2016-10" db="EMBL/GenBank/DDBJ databases">
        <authorList>
            <person name="de Groot N.N."/>
        </authorList>
    </citation>
    <scope>NUCLEOTIDE SEQUENCE [LARGE SCALE GENOMIC DNA]</scope>
    <source>
        <strain evidence="9 10">DSM 16619</strain>
    </source>
</reference>
<proteinExistence type="inferred from homology"/>
<dbReference type="PROSITE" id="PS50885">
    <property type="entry name" value="HAMP"/>
    <property type="match status" value="1"/>
</dbReference>
<evidence type="ECO:0000313" key="10">
    <source>
        <dbReference type="Proteomes" id="UP000198781"/>
    </source>
</evidence>
<dbReference type="InterPro" id="IPR051310">
    <property type="entry name" value="MCP_chemotaxis"/>
</dbReference>
<keyword evidence="2" id="KW-0488">Methylation</keyword>
<feature type="domain" description="HAMP" evidence="8">
    <location>
        <begin position="353"/>
        <end position="405"/>
    </location>
</feature>
<accession>A0A1G6RU10</accession>
<dbReference type="Pfam" id="PF00015">
    <property type="entry name" value="MCPsignal"/>
    <property type="match status" value="1"/>
</dbReference>
<dbReference type="FunFam" id="1.10.287.950:FF:000001">
    <property type="entry name" value="Methyl-accepting chemotaxis sensory transducer"/>
    <property type="match status" value="1"/>
</dbReference>
<evidence type="ECO:0000259" key="7">
    <source>
        <dbReference type="PROSITE" id="PS50111"/>
    </source>
</evidence>
<feature type="coiled-coil region" evidence="5">
    <location>
        <begin position="617"/>
        <end position="648"/>
    </location>
</feature>
<dbReference type="EMBL" id="FMZC01000004">
    <property type="protein sequence ID" value="SDD07436.1"/>
    <property type="molecule type" value="Genomic_DNA"/>
</dbReference>
<dbReference type="Proteomes" id="UP000198781">
    <property type="component" value="Unassembled WGS sequence"/>
</dbReference>
<gene>
    <name evidence="9" type="ORF">SAMN05192589_104224</name>
</gene>
<feature type="domain" description="Methyl-accepting transducer" evidence="7">
    <location>
        <begin position="410"/>
        <end position="639"/>
    </location>
</feature>
<keyword evidence="6" id="KW-0472">Membrane</keyword>
<evidence type="ECO:0000313" key="9">
    <source>
        <dbReference type="EMBL" id="SDD07436.1"/>
    </source>
</evidence>
<dbReference type="InterPro" id="IPR004089">
    <property type="entry name" value="MCPsignal_dom"/>
</dbReference>
<dbReference type="STRING" id="187868.SAMN05192589_104224"/>
<dbReference type="SMART" id="SM00304">
    <property type="entry name" value="HAMP"/>
    <property type="match status" value="1"/>
</dbReference>
<keyword evidence="6" id="KW-0812">Transmembrane</keyword>
<protein>
    <submittedName>
        <fullName evidence="9">Methyl-accepting chemotaxis protein</fullName>
    </submittedName>
</protein>
<organism evidence="9 10">
    <name type="scientific">Paracidovorax valerianellae</name>
    <dbReference type="NCBI Taxonomy" id="187868"/>
    <lineage>
        <taxon>Bacteria</taxon>
        <taxon>Pseudomonadati</taxon>
        <taxon>Pseudomonadota</taxon>
        <taxon>Betaproteobacteria</taxon>
        <taxon>Burkholderiales</taxon>
        <taxon>Comamonadaceae</taxon>
        <taxon>Paracidovorax</taxon>
    </lineage>
</organism>
<dbReference type="GO" id="GO:0006935">
    <property type="term" value="P:chemotaxis"/>
    <property type="evidence" value="ECO:0007669"/>
    <property type="project" value="InterPro"/>
</dbReference>
<dbReference type="InterPro" id="IPR003660">
    <property type="entry name" value="HAMP_dom"/>
</dbReference>
<dbReference type="InterPro" id="IPR004090">
    <property type="entry name" value="Chemotax_Me-accpt_rcpt"/>
</dbReference>
<dbReference type="Gene3D" id="1.10.287.950">
    <property type="entry name" value="Methyl-accepting chemotaxis protein"/>
    <property type="match status" value="1"/>
</dbReference>
<keyword evidence="4" id="KW-0807">Transducer</keyword>
<sequence length="670" mass="69426">MSCYIEKTHIFLHEMNLLHRFSLLQKFLILGAIAVLMCALPTGLYVRGALQEIADARHESAGAPALTSVNQAAQWLQVHRGLSAAMLNGDEVLGARRPAVRDAMNKALAEAERQLAAASAPAAQVKAWADAGQAWRTLEQAVAARTLTSAQALAQHTQLVADLLRVSEELLHAYGFQTDPDGATQDLIQATLVHAPLLGEKIGLLRGQGAGYLARASLPPEGKGSLQALQQRVGELEDSTFRNFDRAMAGDAALQRALGAQVSAVRQRVAASRGLADRGLLKATGITLPAKDYFDDLSATIEALSALNATAMSSLDAALQQRVARHQRALGVAALAMALALALAGGLAVVFVRSITRPLALAVDLASAVAGGDLSGEDTAHGSNEVGRLIAAQQQMRARLKPMVAQVRGGSEGVATASAEIAQGNMDLSARTEAQASALEETAASMEQMTATVRQNADSARQANQLAEHASTVAVQGGDVVARVVETMQGIHAASRKIGDIIGVIDGIAFQTNILALNAAVEAARAGEQGRGFAVVAGEVRSLAGRSAEAAKEIKALIGASVERVSQGSALADQAGSTMADVVTAIRRVTDIMGEISAASHEQSLGVSQVGEAVTQMDQATQQNAALVEEMAAAANSLRAQAQELVQAAGAFRLGAGDSAAHSNGMLSIQ</sequence>
<dbReference type="PANTHER" id="PTHR43531">
    <property type="entry name" value="PROTEIN ICFG"/>
    <property type="match status" value="1"/>
</dbReference>
<evidence type="ECO:0000256" key="1">
    <source>
        <dbReference type="ARBA" id="ARBA00004370"/>
    </source>
</evidence>
<keyword evidence="10" id="KW-1185">Reference proteome</keyword>
<evidence type="ECO:0000256" key="5">
    <source>
        <dbReference type="SAM" id="Coils"/>
    </source>
</evidence>
<feature type="transmembrane region" description="Helical" evidence="6">
    <location>
        <begin position="329"/>
        <end position="352"/>
    </location>
</feature>
<dbReference type="GO" id="GO:0007165">
    <property type="term" value="P:signal transduction"/>
    <property type="evidence" value="ECO:0007669"/>
    <property type="project" value="UniProtKB-KW"/>
</dbReference>
<keyword evidence="6" id="KW-1133">Transmembrane helix</keyword>
<evidence type="ECO:0000256" key="6">
    <source>
        <dbReference type="SAM" id="Phobius"/>
    </source>
</evidence>
<dbReference type="PRINTS" id="PR00260">
    <property type="entry name" value="CHEMTRNSDUCR"/>
</dbReference>
<dbReference type="SMART" id="SM00283">
    <property type="entry name" value="MA"/>
    <property type="match status" value="1"/>
</dbReference>